<protein>
    <submittedName>
        <fullName evidence="1">Uncharacterized protein</fullName>
    </submittedName>
</protein>
<keyword evidence="2" id="KW-1185">Reference proteome</keyword>
<name>A0A0S3R2W3_PHAAN</name>
<dbReference type="EMBL" id="AP015034">
    <property type="protein sequence ID" value="BAT74949.1"/>
    <property type="molecule type" value="Genomic_DNA"/>
</dbReference>
<dbReference type="AlphaFoldDB" id="A0A0S3R2W3"/>
<gene>
    <name evidence="1" type="primary">Vigan.01G273400</name>
    <name evidence="1" type="ORF">VIGAN_01273400</name>
</gene>
<reference evidence="1 2" key="1">
    <citation type="journal article" date="2015" name="Sci. Rep.">
        <title>The power of single molecule real-time sequencing technology in the de novo assembly of a eukaryotic genome.</title>
        <authorList>
            <person name="Sakai H."/>
            <person name="Naito K."/>
            <person name="Ogiso-Tanaka E."/>
            <person name="Takahashi Y."/>
            <person name="Iseki K."/>
            <person name="Muto C."/>
            <person name="Satou K."/>
            <person name="Teruya K."/>
            <person name="Shiroma A."/>
            <person name="Shimoji M."/>
            <person name="Hirano T."/>
            <person name="Itoh T."/>
            <person name="Kaga A."/>
            <person name="Tomooka N."/>
        </authorList>
    </citation>
    <scope>NUCLEOTIDE SEQUENCE [LARGE SCALE GENOMIC DNA]</scope>
    <source>
        <strain evidence="2">cv. Shumari</strain>
    </source>
</reference>
<evidence type="ECO:0000313" key="2">
    <source>
        <dbReference type="Proteomes" id="UP000291084"/>
    </source>
</evidence>
<sequence length="83" mass="9810">MSKQFCSFSHSLCFFLCQYPFHSVFYSIPLYATILISHKATPFSSTNRHTNLQHINHQLLIVKLFSTHRPSDHRHPSYHTFQC</sequence>
<accession>A0A0S3R2W3</accession>
<evidence type="ECO:0000313" key="1">
    <source>
        <dbReference type="EMBL" id="BAT74949.1"/>
    </source>
</evidence>
<proteinExistence type="predicted"/>
<organism evidence="1 2">
    <name type="scientific">Vigna angularis var. angularis</name>
    <dbReference type="NCBI Taxonomy" id="157739"/>
    <lineage>
        <taxon>Eukaryota</taxon>
        <taxon>Viridiplantae</taxon>
        <taxon>Streptophyta</taxon>
        <taxon>Embryophyta</taxon>
        <taxon>Tracheophyta</taxon>
        <taxon>Spermatophyta</taxon>
        <taxon>Magnoliopsida</taxon>
        <taxon>eudicotyledons</taxon>
        <taxon>Gunneridae</taxon>
        <taxon>Pentapetalae</taxon>
        <taxon>rosids</taxon>
        <taxon>fabids</taxon>
        <taxon>Fabales</taxon>
        <taxon>Fabaceae</taxon>
        <taxon>Papilionoideae</taxon>
        <taxon>50 kb inversion clade</taxon>
        <taxon>NPAAA clade</taxon>
        <taxon>indigoferoid/millettioid clade</taxon>
        <taxon>Phaseoleae</taxon>
        <taxon>Vigna</taxon>
    </lineage>
</organism>
<dbReference type="Proteomes" id="UP000291084">
    <property type="component" value="Chromosome 1"/>
</dbReference>